<dbReference type="InterPro" id="IPR046671">
    <property type="entry name" value="DUF6541"/>
</dbReference>
<feature type="transmembrane region" description="Helical" evidence="2">
    <location>
        <begin position="34"/>
        <end position="53"/>
    </location>
</feature>
<feature type="transmembrane region" description="Helical" evidence="2">
    <location>
        <begin position="258"/>
        <end position="275"/>
    </location>
</feature>
<accession>A0ABV9PSM1</accession>
<feature type="transmembrane region" description="Helical" evidence="2">
    <location>
        <begin position="458"/>
        <end position="480"/>
    </location>
</feature>
<protein>
    <submittedName>
        <fullName evidence="3">DUF6541 family protein</fullName>
    </submittedName>
</protein>
<sequence length="698" mass="70782">MTAVILLVAALALLVVPGAAICLATGLPWRDAVAVGPALTLAVVAVGCTVTAATDVAWAPASAGVTALVALLCAGMVGIAVRVAAGRARSRGGNEYDDDAVTRSPRRWVGDLVVVVLAALPAVQFGIATRGLTAIPQYWDALFHGGATRYIAETGQAGLTDLAPVSQPANPHFYYPDTYHALTSLLLHLPGDGTPGALNGMPGALNAMSAVTGVVFVLGVALLAGRLCGGSRLAAVGAAVVAASCWTFPFQVVGWGPLLPFALGVAVIPGLLVLGERLSVVRPGMTWIGTAAAALLLGAGMTGAWSVHPSVALAAAIPVGAQAVAGVVAAPGVPSRLTVVGGFALATLPVGAYAAWTLSVLSADAAGGASGFSWPRQMGVARAVAGVFDLGPSAAASAGTTLLVLIGLVGAVAHPRWRRPLAAVVTALVVYGVLYVLAAGVEGDWVRAFTGFWWDDMYRFAALLAVPSAVLAGAGVRALIPRGPARRPAARVGCVIATVCLLAALSGQALLVREVRIWGYGDGPAVTASERVVLDRLDELYDGGVMLGDPFDGTAWAYALHGVPVVFGTPLADDPVAQVGGDRMTLYTSINRYGFDPSITYEVQRQDVRWVVVGTGVVGGPGRPGGFIGLHLNPHLRLAAENEGARLYEVLPVPADHPPSLPPPGIPPVTPPEQPPNTDSPVVDAIPAGPGTNLGGTG</sequence>
<feature type="transmembrane region" description="Helical" evidence="2">
    <location>
        <begin position="204"/>
        <end position="224"/>
    </location>
</feature>
<reference evidence="4" key="1">
    <citation type="journal article" date="2019" name="Int. J. Syst. Evol. Microbiol.">
        <title>The Global Catalogue of Microorganisms (GCM) 10K type strain sequencing project: providing services to taxonomists for standard genome sequencing and annotation.</title>
        <authorList>
            <consortium name="The Broad Institute Genomics Platform"/>
            <consortium name="The Broad Institute Genome Sequencing Center for Infectious Disease"/>
            <person name="Wu L."/>
            <person name="Ma J."/>
        </authorList>
    </citation>
    <scope>NUCLEOTIDE SEQUENCE [LARGE SCALE GENOMIC DNA]</scope>
    <source>
        <strain evidence="4">JCM 11882</strain>
    </source>
</reference>
<feature type="compositionally biased region" description="Pro residues" evidence="1">
    <location>
        <begin position="655"/>
        <end position="675"/>
    </location>
</feature>
<evidence type="ECO:0000313" key="3">
    <source>
        <dbReference type="EMBL" id="MFC4754468.1"/>
    </source>
</evidence>
<gene>
    <name evidence="3" type="ORF">ACFO7U_06730</name>
</gene>
<feature type="region of interest" description="Disordered" evidence="1">
    <location>
        <begin position="653"/>
        <end position="698"/>
    </location>
</feature>
<organism evidence="3 4">
    <name type="scientific">Dietzia aurantiaca</name>
    <dbReference type="NCBI Taxonomy" id="983873"/>
    <lineage>
        <taxon>Bacteria</taxon>
        <taxon>Bacillati</taxon>
        <taxon>Actinomycetota</taxon>
        <taxon>Actinomycetes</taxon>
        <taxon>Mycobacteriales</taxon>
        <taxon>Dietziaceae</taxon>
        <taxon>Dietzia</taxon>
    </lineage>
</organism>
<feature type="transmembrane region" description="Helical" evidence="2">
    <location>
        <begin position="337"/>
        <end position="356"/>
    </location>
</feature>
<keyword evidence="2" id="KW-0472">Membrane</keyword>
<feature type="transmembrane region" description="Helical" evidence="2">
    <location>
        <begin position="492"/>
        <end position="511"/>
    </location>
</feature>
<evidence type="ECO:0000256" key="1">
    <source>
        <dbReference type="SAM" id="MobiDB-lite"/>
    </source>
</evidence>
<feature type="transmembrane region" description="Helical" evidence="2">
    <location>
        <begin position="287"/>
        <end position="305"/>
    </location>
</feature>
<proteinExistence type="predicted"/>
<feature type="transmembrane region" description="Helical" evidence="2">
    <location>
        <begin position="394"/>
        <end position="413"/>
    </location>
</feature>
<feature type="transmembrane region" description="Helical" evidence="2">
    <location>
        <begin position="311"/>
        <end position="330"/>
    </location>
</feature>
<evidence type="ECO:0000313" key="4">
    <source>
        <dbReference type="Proteomes" id="UP001595836"/>
    </source>
</evidence>
<feature type="transmembrane region" description="Helical" evidence="2">
    <location>
        <begin position="65"/>
        <end position="85"/>
    </location>
</feature>
<dbReference type="EMBL" id="JBHSHP010000018">
    <property type="protein sequence ID" value="MFC4754468.1"/>
    <property type="molecule type" value="Genomic_DNA"/>
</dbReference>
<dbReference type="Pfam" id="PF20176">
    <property type="entry name" value="DUF6541"/>
    <property type="match status" value="1"/>
</dbReference>
<keyword evidence="4" id="KW-1185">Reference proteome</keyword>
<evidence type="ECO:0000256" key="2">
    <source>
        <dbReference type="SAM" id="Phobius"/>
    </source>
</evidence>
<comment type="caution">
    <text evidence="3">The sequence shown here is derived from an EMBL/GenBank/DDBJ whole genome shotgun (WGS) entry which is preliminary data.</text>
</comment>
<feature type="transmembrane region" description="Helical" evidence="2">
    <location>
        <begin position="420"/>
        <end position="438"/>
    </location>
</feature>
<keyword evidence="2" id="KW-0812">Transmembrane</keyword>
<dbReference type="Proteomes" id="UP001595836">
    <property type="component" value="Unassembled WGS sequence"/>
</dbReference>
<feature type="transmembrane region" description="Helical" evidence="2">
    <location>
        <begin position="233"/>
        <end position="252"/>
    </location>
</feature>
<keyword evidence="2" id="KW-1133">Transmembrane helix</keyword>
<dbReference type="RefSeq" id="WP_344992447.1">
    <property type="nucleotide sequence ID" value="NZ_BAABCD010000019.1"/>
</dbReference>
<name>A0ABV9PSM1_9ACTN</name>